<evidence type="ECO:0000313" key="4">
    <source>
        <dbReference type="Proteomes" id="UP001283361"/>
    </source>
</evidence>
<protein>
    <submittedName>
        <fullName evidence="3">Uncharacterized protein</fullName>
    </submittedName>
</protein>
<evidence type="ECO:0000256" key="2">
    <source>
        <dbReference type="SAM" id="Phobius"/>
    </source>
</evidence>
<sequence length="130" mass="14060">MERPAEWKKQEFNIREGCIVFIDYKTVGEEAPGRQCKQQTTQRSDARVNQHPGGVGSDGKRWMSESEPIYQSKTYFVASSLFEEDLHTLGSIMKAAVTLLLGLAVLGMLAAAVTAAGAVCATGEEDASCS</sequence>
<organism evidence="3 4">
    <name type="scientific">Elysia crispata</name>
    <name type="common">lettuce slug</name>
    <dbReference type="NCBI Taxonomy" id="231223"/>
    <lineage>
        <taxon>Eukaryota</taxon>
        <taxon>Metazoa</taxon>
        <taxon>Spiralia</taxon>
        <taxon>Lophotrochozoa</taxon>
        <taxon>Mollusca</taxon>
        <taxon>Gastropoda</taxon>
        <taxon>Heterobranchia</taxon>
        <taxon>Euthyneura</taxon>
        <taxon>Panpulmonata</taxon>
        <taxon>Sacoglossa</taxon>
        <taxon>Placobranchoidea</taxon>
        <taxon>Plakobranchidae</taxon>
        <taxon>Elysia</taxon>
    </lineage>
</organism>
<name>A0AAE0Z3U5_9GAST</name>
<accession>A0AAE0Z3U5</accession>
<evidence type="ECO:0000256" key="1">
    <source>
        <dbReference type="SAM" id="MobiDB-lite"/>
    </source>
</evidence>
<feature type="region of interest" description="Disordered" evidence="1">
    <location>
        <begin position="32"/>
        <end position="63"/>
    </location>
</feature>
<keyword evidence="2" id="KW-0812">Transmembrane</keyword>
<gene>
    <name evidence="3" type="ORF">RRG08_057438</name>
</gene>
<keyword evidence="2" id="KW-0472">Membrane</keyword>
<dbReference type="AlphaFoldDB" id="A0AAE0Z3U5"/>
<dbReference type="EMBL" id="JAWDGP010004738">
    <property type="protein sequence ID" value="KAK3762200.1"/>
    <property type="molecule type" value="Genomic_DNA"/>
</dbReference>
<proteinExistence type="predicted"/>
<keyword evidence="4" id="KW-1185">Reference proteome</keyword>
<comment type="caution">
    <text evidence="3">The sequence shown here is derived from an EMBL/GenBank/DDBJ whole genome shotgun (WGS) entry which is preliminary data.</text>
</comment>
<reference evidence="3" key="1">
    <citation type="journal article" date="2023" name="G3 (Bethesda)">
        <title>A reference genome for the long-term kleptoplast-retaining sea slug Elysia crispata morphotype clarki.</title>
        <authorList>
            <person name="Eastman K.E."/>
            <person name="Pendleton A.L."/>
            <person name="Shaikh M.A."/>
            <person name="Suttiyut T."/>
            <person name="Ogas R."/>
            <person name="Tomko P."/>
            <person name="Gavelis G."/>
            <person name="Widhalm J.R."/>
            <person name="Wisecaver J.H."/>
        </authorList>
    </citation>
    <scope>NUCLEOTIDE SEQUENCE</scope>
    <source>
        <strain evidence="3">ECLA1</strain>
    </source>
</reference>
<evidence type="ECO:0000313" key="3">
    <source>
        <dbReference type="EMBL" id="KAK3762200.1"/>
    </source>
</evidence>
<feature type="transmembrane region" description="Helical" evidence="2">
    <location>
        <begin position="96"/>
        <end position="119"/>
    </location>
</feature>
<keyword evidence="2" id="KW-1133">Transmembrane helix</keyword>
<dbReference type="Proteomes" id="UP001283361">
    <property type="component" value="Unassembled WGS sequence"/>
</dbReference>